<name>A0A6L2Q9M4_COPFO</name>
<dbReference type="InParanoid" id="A0A6L2Q9M4"/>
<proteinExistence type="inferred from homology"/>
<dbReference type="GO" id="GO:0006508">
    <property type="term" value="P:proteolysis"/>
    <property type="evidence" value="ECO:0007669"/>
    <property type="project" value="UniProtKB-KW"/>
</dbReference>
<evidence type="ECO:0000256" key="3">
    <source>
        <dbReference type="ARBA" id="ARBA00022801"/>
    </source>
</evidence>
<evidence type="ECO:0000256" key="2">
    <source>
        <dbReference type="ARBA" id="ARBA00022670"/>
    </source>
</evidence>
<sequence length="260" mass="28530">MCTIAAPRSWLAHRVSPAPPTAEIQATAAALPRSFDWRNINGINFVSPVRNQGACGSCYAFSSMGMIESRLRVQTNNTLRVQLSPQDVVSCSQLSQGCAGGFPFLVAGKYAKDFGAVEEQCNPYVGGGGTCTRRHTCLKHYTASYRYVGGYYGACNEELMRLALVKGGPISVSFEVYPDFRHYKSGIYHHTGLGEFRPFEIVNHAVLLVGYGVNETTGEKYWIVKNSWGEGWGEDGFFRIRRGTDEVGIESIAVHATPIP</sequence>
<reference evidence="8" key="1">
    <citation type="submission" date="2020-01" db="EMBL/GenBank/DDBJ databases">
        <title>Draft genome sequence of the Termite Coptotermes fromosanus.</title>
        <authorList>
            <person name="Itakura S."/>
            <person name="Yosikawa Y."/>
            <person name="Umezawa K."/>
        </authorList>
    </citation>
    <scope>NUCLEOTIDE SEQUENCE [LARGE SCALE GENOMIC DNA]</scope>
</reference>
<protein>
    <recommendedName>
        <fullName evidence="6">Peptidase C1A papain C-terminal domain-containing protein</fullName>
    </recommendedName>
</protein>
<dbReference type="SUPFAM" id="SSF54001">
    <property type="entry name" value="Cysteine proteinases"/>
    <property type="match status" value="1"/>
</dbReference>
<evidence type="ECO:0000259" key="6">
    <source>
        <dbReference type="SMART" id="SM00645"/>
    </source>
</evidence>
<gene>
    <name evidence="7" type="ORF">Cfor_02889</name>
</gene>
<dbReference type="PRINTS" id="PR00705">
    <property type="entry name" value="PAPAIN"/>
</dbReference>
<keyword evidence="5" id="KW-1015">Disulfide bond</keyword>
<dbReference type="Gene3D" id="3.90.70.10">
    <property type="entry name" value="Cysteine proteinases"/>
    <property type="match status" value="1"/>
</dbReference>
<evidence type="ECO:0000256" key="4">
    <source>
        <dbReference type="ARBA" id="ARBA00022807"/>
    </source>
</evidence>
<dbReference type="InterPro" id="IPR000668">
    <property type="entry name" value="Peptidase_C1A_C"/>
</dbReference>
<dbReference type="Proteomes" id="UP000502823">
    <property type="component" value="Unassembled WGS sequence"/>
</dbReference>
<keyword evidence="8" id="KW-1185">Reference proteome</keyword>
<dbReference type="OrthoDB" id="3789175at2759"/>
<comment type="similarity">
    <text evidence="1">Belongs to the peptidase C1 family.</text>
</comment>
<feature type="domain" description="Peptidase C1A papain C-terminal" evidence="6">
    <location>
        <begin position="31"/>
        <end position="257"/>
    </location>
</feature>
<dbReference type="InterPro" id="IPR038765">
    <property type="entry name" value="Papain-like_cys_pep_sf"/>
</dbReference>
<keyword evidence="3" id="KW-0378">Hydrolase</keyword>
<keyword evidence="4" id="KW-0788">Thiol protease</keyword>
<evidence type="ECO:0000256" key="1">
    <source>
        <dbReference type="ARBA" id="ARBA00008455"/>
    </source>
</evidence>
<dbReference type="GO" id="GO:0008234">
    <property type="term" value="F:cysteine-type peptidase activity"/>
    <property type="evidence" value="ECO:0007669"/>
    <property type="project" value="UniProtKB-KW"/>
</dbReference>
<dbReference type="InterPro" id="IPR013128">
    <property type="entry name" value="Peptidase_C1A"/>
</dbReference>
<dbReference type="EMBL" id="BLKM01000913">
    <property type="protein sequence ID" value="GFG39615.1"/>
    <property type="molecule type" value="Genomic_DNA"/>
</dbReference>
<keyword evidence="2" id="KW-0645">Protease</keyword>
<dbReference type="InterPro" id="IPR000169">
    <property type="entry name" value="Pept_cys_AS"/>
</dbReference>
<dbReference type="InterPro" id="IPR025661">
    <property type="entry name" value="Pept_asp_AS"/>
</dbReference>
<evidence type="ECO:0000256" key="5">
    <source>
        <dbReference type="ARBA" id="ARBA00023157"/>
    </source>
</evidence>
<organism evidence="7 8">
    <name type="scientific">Coptotermes formosanus</name>
    <name type="common">Formosan subterranean termite</name>
    <dbReference type="NCBI Taxonomy" id="36987"/>
    <lineage>
        <taxon>Eukaryota</taxon>
        <taxon>Metazoa</taxon>
        <taxon>Ecdysozoa</taxon>
        <taxon>Arthropoda</taxon>
        <taxon>Hexapoda</taxon>
        <taxon>Insecta</taxon>
        <taxon>Pterygota</taxon>
        <taxon>Neoptera</taxon>
        <taxon>Polyneoptera</taxon>
        <taxon>Dictyoptera</taxon>
        <taxon>Blattodea</taxon>
        <taxon>Blattoidea</taxon>
        <taxon>Termitoidae</taxon>
        <taxon>Rhinotermitidae</taxon>
        <taxon>Coptotermes</taxon>
    </lineage>
</organism>
<dbReference type="PROSITE" id="PS00640">
    <property type="entry name" value="THIOL_PROTEASE_ASN"/>
    <property type="match status" value="1"/>
</dbReference>
<dbReference type="InterPro" id="IPR025660">
    <property type="entry name" value="Pept_his_AS"/>
</dbReference>
<dbReference type="SMART" id="SM00645">
    <property type="entry name" value="Pept_C1"/>
    <property type="match status" value="1"/>
</dbReference>
<dbReference type="Pfam" id="PF00112">
    <property type="entry name" value="Peptidase_C1"/>
    <property type="match status" value="1"/>
</dbReference>
<dbReference type="PROSITE" id="PS00639">
    <property type="entry name" value="THIOL_PROTEASE_HIS"/>
    <property type="match status" value="1"/>
</dbReference>
<dbReference type="AlphaFoldDB" id="A0A6L2Q9M4"/>
<evidence type="ECO:0000313" key="7">
    <source>
        <dbReference type="EMBL" id="GFG39615.1"/>
    </source>
</evidence>
<accession>A0A6L2Q9M4</accession>
<comment type="caution">
    <text evidence="7">The sequence shown here is derived from an EMBL/GenBank/DDBJ whole genome shotgun (WGS) entry which is preliminary data.</text>
</comment>
<dbReference type="PANTHER" id="PTHR12411">
    <property type="entry name" value="CYSTEINE PROTEASE FAMILY C1-RELATED"/>
    <property type="match status" value="1"/>
</dbReference>
<dbReference type="PROSITE" id="PS00139">
    <property type="entry name" value="THIOL_PROTEASE_CYS"/>
    <property type="match status" value="1"/>
</dbReference>
<evidence type="ECO:0000313" key="8">
    <source>
        <dbReference type="Proteomes" id="UP000502823"/>
    </source>
</evidence>